<protein>
    <recommendedName>
        <fullName evidence="2">DUF2229 domain-containing protein</fullName>
    </recommendedName>
</protein>
<accession>X1N5W5</accession>
<proteinExistence type="predicted"/>
<dbReference type="EMBL" id="BARV01032874">
    <property type="protein sequence ID" value="GAI38963.1"/>
    <property type="molecule type" value="Genomic_DNA"/>
</dbReference>
<feature type="non-terminal residue" evidence="1">
    <location>
        <position position="248"/>
    </location>
</feature>
<dbReference type="PANTHER" id="PTHR32329:SF2">
    <property type="entry name" value="BIFUNCTIONAL PROTEIN [INCLUDES 2-HYDROXYACYL-COA DEHYDRATASE (N-TER) AND ITS ACTIVATOR DOMAIN (C_TERM)"/>
    <property type="match status" value="1"/>
</dbReference>
<dbReference type="InterPro" id="IPR051805">
    <property type="entry name" value="Dehydratase_Activator_Redct"/>
</dbReference>
<gene>
    <name evidence="1" type="ORF">S06H3_51768</name>
</gene>
<feature type="non-terminal residue" evidence="1">
    <location>
        <position position="1"/>
    </location>
</feature>
<reference evidence="1" key="1">
    <citation type="journal article" date="2014" name="Front. Microbiol.">
        <title>High frequency of phylogenetically diverse reductive dehalogenase-homologous genes in deep subseafloor sedimentary metagenomes.</title>
        <authorList>
            <person name="Kawai M."/>
            <person name="Futagami T."/>
            <person name="Toyoda A."/>
            <person name="Takaki Y."/>
            <person name="Nishi S."/>
            <person name="Hori S."/>
            <person name="Arai W."/>
            <person name="Tsubouchi T."/>
            <person name="Morono Y."/>
            <person name="Uchiyama I."/>
            <person name="Ito T."/>
            <person name="Fujiyama A."/>
            <person name="Inagaki F."/>
            <person name="Takami H."/>
        </authorList>
    </citation>
    <scope>NUCLEOTIDE SEQUENCE</scope>
    <source>
        <strain evidence="1">Expedition CK06-06</strain>
    </source>
</reference>
<sequence length="248" mass="28083">VSIISPNQIRGLHEEMGDYGRNLFRNVWRGIVAVDILGKMARETRPYEVVSGEADRVYEKCLQEVTGEIEIRKIPSSSLRNSVKAFKEVKVDGVGEKPVIGIVGEIFVRSNEFSNDRIVREIENLGAEVWLAPTGEWLFHVNRTLKLYSRIKGHFRNFIVALITGFIQHYDERKLTNAVEGFLRNLHEPTITELWANSEPYLPGWFGETALSIGKSADYVRKGLSGIINVMPFTCLPGTIATAIFKRF</sequence>
<evidence type="ECO:0000313" key="1">
    <source>
        <dbReference type="EMBL" id="GAI38963.1"/>
    </source>
</evidence>
<organism evidence="1">
    <name type="scientific">marine sediment metagenome</name>
    <dbReference type="NCBI Taxonomy" id="412755"/>
    <lineage>
        <taxon>unclassified sequences</taxon>
        <taxon>metagenomes</taxon>
        <taxon>ecological metagenomes</taxon>
    </lineage>
</organism>
<dbReference type="PANTHER" id="PTHR32329">
    <property type="entry name" value="BIFUNCTIONAL PROTEIN [INCLUDES 2-HYDROXYACYL-COA DEHYDRATASE (N-TER) AND ITS ACTIVATOR DOMAIN (C_TERM)-RELATED"/>
    <property type="match status" value="1"/>
</dbReference>
<evidence type="ECO:0008006" key="2">
    <source>
        <dbReference type="Google" id="ProtNLM"/>
    </source>
</evidence>
<dbReference type="AlphaFoldDB" id="X1N5W5"/>
<comment type="caution">
    <text evidence="1">The sequence shown here is derived from an EMBL/GenBank/DDBJ whole genome shotgun (WGS) entry which is preliminary data.</text>
</comment>
<name>X1N5W5_9ZZZZ</name>